<keyword evidence="1" id="KW-1133">Transmembrane helix</keyword>
<dbReference type="Pfam" id="PF19616">
    <property type="entry name" value="DUF6121"/>
    <property type="match status" value="1"/>
</dbReference>
<dbReference type="InterPro" id="IPR046124">
    <property type="entry name" value="DUF6121"/>
</dbReference>
<keyword evidence="1" id="KW-0812">Transmembrane</keyword>
<keyword evidence="3" id="KW-1185">Reference proteome</keyword>
<sequence>MSEQPRQLPPPSNPALPPVLAAVTWAAAVVASSGIISLLTDRDVIDYPDAGPLLGVVMVVAAGVLTWLGCWRSARASAPWLPALLTALGAFAAFVVVGGVGYGLIRGSAAWMLLAAAHFALSPFVVAAAVLAFLAAVGTWALSRARR</sequence>
<feature type="transmembrane region" description="Helical" evidence="1">
    <location>
        <begin position="51"/>
        <end position="71"/>
    </location>
</feature>
<dbReference type="EMBL" id="JAUQUB010000002">
    <property type="protein sequence ID" value="MDO7882856.1"/>
    <property type="molecule type" value="Genomic_DNA"/>
</dbReference>
<feature type="transmembrane region" description="Helical" evidence="1">
    <location>
        <begin position="83"/>
        <end position="105"/>
    </location>
</feature>
<proteinExistence type="predicted"/>
<dbReference type="Proteomes" id="UP001241072">
    <property type="component" value="Unassembled WGS sequence"/>
</dbReference>
<protein>
    <submittedName>
        <fullName evidence="2">DUF6121 family protein</fullName>
    </submittedName>
</protein>
<comment type="caution">
    <text evidence="2">The sequence shown here is derived from an EMBL/GenBank/DDBJ whole genome shotgun (WGS) entry which is preliminary data.</text>
</comment>
<gene>
    <name evidence="2" type="ORF">Q5716_11525</name>
</gene>
<dbReference type="RefSeq" id="WP_305003288.1">
    <property type="nucleotide sequence ID" value="NZ_JAUQUB010000002.1"/>
</dbReference>
<organism evidence="2 3">
    <name type="scientific">Antiquaquibacter soli</name>
    <dbReference type="NCBI Taxonomy" id="3064523"/>
    <lineage>
        <taxon>Bacteria</taxon>
        <taxon>Bacillati</taxon>
        <taxon>Actinomycetota</taxon>
        <taxon>Actinomycetes</taxon>
        <taxon>Micrococcales</taxon>
        <taxon>Microbacteriaceae</taxon>
        <taxon>Antiquaquibacter</taxon>
    </lineage>
</organism>
<name>A0ABT9BP97_9MICO</name>
<evidence type="ECO:0000313" key="3">
    <source>
        <dbReference type="Proteomes" id="UP001241072"/>
    </source>
</evidence>
<accession>A0ABT9BP97</accession>
<keyword evidence="1" id="KW-0472">Membrane</keyword>
<feature type="transmembrane region" description="Helical" evidence="1">
    <location>
        <begin position="111"/>
        <end position="142"/>
    </location>
</feature>
<feature type="transmembrane region" description="Helical" evidence="1">
    <location>
        <begin position="20"/>
        <end position="39"/>
    </location>
</feature>
<evidence type="ECO:0000313" key="2">
    <source>
        <dbReference type="EMBL" id="MDO7882856.1"/>
    </source>
</evidence>
<evidence type="ECO:0000256" key="1">
    <source>
        <dbReference type="SAM" id="Phobius"/>
    </source>
</evidence>
<reference evidence="2 3" key="1">
    <citation type="submission" date="2023-07" db="EMBL/GenBank/DDBJ databases">
        <title>Protaetiibacter sp. nov WY-16 isolated from soil.</title>
        <authorList>
            <person name="Liu B."/>
            <person name="Wan Y."/>
        </authorList>
    </citation>
    <scope>NUCLEOTIDE SEQUENCE [LARGE SCALE GENOMIC DNA]</scope>
    <source>
        <strain evidence="2 3">WY-16</strain>
    </source>
</reference>